<evidence type="ECO:0000313" key="2">
    <source>
        <dbReference type="EMBL" id="NYY89817.1"/>
    </source>
</evidence>
<proteinExistence type="predicted"/>
<accession>A0A7Z0QAP6</accession>
<reference evidence="3 4" key="1">
    <citation type="journal article" date="2017" name="Syst. Appl. Microbiol.">
        <title>Soybeans inoculated with root zone soils of Canadian native legumes harbour diverse and novel Bradyrhizobium spp. that possess agricultural potential.</title>
        <authorList>
            <person name="Bromfield E.S.P."/>
            <person name="Cloutier S."/>
            <person name="Tambong J.T."/>
            <person name="Tran Thi T.V."/>
        </authorList>
    </citation>
    <scope>NUCLEOTIDE SEQUENCE [LARGE SCALE GENOMIC DNA]</scope>
    <source>
        <strain evidence="3 4">323S2</strain>
    </source>
</reference>
<evidence type="ECO:0000313" key="4">
    <source>
        <dbReference type="Proteomes" id="UP000564836"/>
    </source>
</evidence>
<feature type="signal peptide" evidence="1">
    <location>
        <begin position="1"/>
        <end position="31"/>
    </location>
</feature>
<evidence type="ECO:0000256" key="1">
    <source>
        <dbReference type="SAM" id="SignalP"/>
    </source>
</evidence>
<reference evidence="3 4" key="3">
    <citation type="journal article" date="2022" name="Int. J. Syst. Evol. Microbiol.">
        <title>Strains of Bradyrhizobium barranii sp. nov. associated with legumes native to Canada are symbionts of soybeans and belong to different subspecies (subsp. barranii subsp. nov. and subsp. apii subsp. nov.) and symbiovars (sv. glycinearum and sv. septentrionale).</title>
        <authorList>
            <person name="Bromfield E.S.P."/>
            <person name="Cloutier S."/>
            <person name="Wasai-Hara S."/>
            <person name="Minamisawa K."/>
        </authorList>
    </citation>
    <scope>NUCLEOTIDE SEQUENCE [LARGE SCALE GENOMIC DNA]</scope>
    <source>
        <strain evidence="3 4">323S2</strain>
    </source>
</reference>
<gene>
    <name evidence="3" type="ORF">G6321_00052740</name>
    <name evidence="2" type="ORF">G6321_15705</name>
</gene>
<organism evidence="2">
    <name type="scientific">Bradyrhizobium barranii subsp. barranii</name>
    <dbReference type="NCBI Taxonomy" id="2823807"/>
    <lineage>
        <taxon>Bacteria</taxon>
        <taxon>Pseudomonadati</taxon>
        <taxon>Pseudomonadota</taxon>
        <taxon>Alphaproteobacteria</taxon>
        <taxon>Hyphomicrobiales</taxon>
        <taxon>Nitrobacteraceae</taxon>
        <taxon>Bradyrhizobium</taxon>
        <taxon>Bradyrhizobium barranii</taxon>
    </lineage>
</organism>
<feature type="chain" id="PRO_5031257225" evidence="1">
    <location>
        <begin position="32"/>
        <end position="98"/>
    </location>
</feature>
<dbReference type="AlphaFoldDB" id="A0A7Z0QAP6"/>
<dbReference type="Proteomes" id="UP000564836">
    <property type="component" value="Chromosome"/>
</dbReference>
<keyword evidence="1" id="KW-0732">Signal</keyword>
<evidence type="ECO:0000313" key="3">
    <source>
        <dbReference type="EMBL" id="UGX94127.1"/>
    </source>
</evidence>
<reference evidence="2" key="2">
    <citation type="submission" date="2020-06" db="EMBL/GenBank/DDBJ databases">
        <title>Whole Genome Sequence of Bradyrhizobium sp. Strain 323S2.</title>
        <authorList>
            <person name="Bromfield E.S.P."/>
        </authorList>
    </citation>
    <scope>NUCLEOTIDE SEQUENCE [LARGE SCALE GENOMIC DNA]</scope>
    <source>
        <strain evidence="2">323S2</strain>
    </source>
</reference>
<protein>
    <submittedName>
        <fullName evidence="2">Uncharacterized protein</fullName>
    </submittedName>
</protein>
<dbReference type="EMBL" id="JACBFH010000001">
    <property type="protein sequence ID" value="NYY89817.1"/>
    <property type="molecule type" value="Genomic_DNA"/>
</dbReference>
<dbReference type="RefSeq" id="WP_175627409.1">
    <property type="nucleotide sequence ID" value="NZ_CP088280.1"/>
</dbReference>
<name>A0A7Z0QAP6_9BRAD</name>
<dbReference type="EMBL" id="CP088280">
    <property type="protein sequence ID" value="UGX94127.1"/>
    <property type="molecule type" value="Genomic_DNA"/>
</dbReference>
<sequence>MSHHNPSHRQASRAVAMGLLCLTISAGTAFAADYEDDAPAKPDVPNIYLDLRTIYVTIPAVTLGLGFGNTSLSAAFEALAVRRGTTLPSGLPAASASA</sequence>